<dbReference type="InterPro" id="IPR044716">
    <property type="entry name" value="LEUNIG-like"/>
</dbReference>
<organism evidence="5 6">
    <name type="scientific">Nyssa sinensis</name>
    <dbReference type="NCBI Taxonomy" id="561372"/>
    <lineage>
        <taxon>Eukaryota</taxon>
        <taxon>Viridiplantae</taxon>
        <taxon>Streptophyta</taxon>
        <taxon>Embryophyta</taxon>
        <taxon>Tracheophyta</taxon>
        <taxon>Spermatophyta</taxon>
        <taxon>Magnoliopsida</taxon>
        <taxon>eudicotyledons</taxon>
        <taxon>Gunneridae</taxon>
        <taxon>Pentapetalae</taxon>
        <taxon>asterids</taxon>
        <taxon>Cornales</taxon>
        <taxon>Nyssaceae</taxon>
        <taxon>Nyssa</taxon>
    </lineage>
</organism>
<keyword evidence="1 3" id="KW-0853">WD repeat</keyword>
<sequence>MASGEGEQWDAQKMLDLYIHDYMVKKNMYETSEIFAKEANVCHSVVIDSAEGFLTEWWMMFWDIYSSRLSKHPEAKEESSNKTKQMMPNEIQNFCPILPKPDVHQQRTGQDFGKMMGQPAAGLLAAKIYEEEHLKHPTRDLNPNIQLLDVDKLAHSKPSSSNTSHTQQQISKKAQQWVVRDNTRGISLGKSLPMGSALYGVPKGVFPRTGLHDAAEFPPFQPPQYSPCLSQLSLSQYDFACPPHAIRRLFAWANVNTRCLYGWDGQWGQSDSTEWMAFKCKCDPEVLGVDQIPPGLGYQVLNSLTPVPNQQQKFQTPAAHHQQDLSAQVMAETPGKPTTSFPGITSSLGSIRLTGSELSGKDGQMMIPMQQMAEQQKMVPARERVQQHRDQLKQHQLHENSRKRENLSFSHAGENASEGKDAEADKPLDENVESFLSHGDENADITSTSFSTWQQHSSACNKNEQKGFSFEEVGCLHSTKNKILCCHFSSEGKLLASAGHEKKVFIWRMDTYDFVNTVEGHSHLITDVRFRPSSTIFATSSFDRTVQIWDAAKPSRSLFKLLGHAEQVTSLDFHPRKTDLLCSCDSNEEIRLWNIHQCACTRISKGATRQVRFQPRVGNLLAAAAKNGISLIDVETNSLQYYLEGHVKEVRSISWDTSGKYIATVSEDSARVWSIGSGGKCIHELHSSGNKFESCTFHPGYSQLLVIGCYQSLELWNPTESNKTLTVAAHNGMVAALADSPETEIIASASHDQLVKLWK</sequence>
<accession>A0A5J4ZRR4</accession>
<feature type="repeat" description="WD" evidence="3">
    <location>
        <begin position="561"/>
        <end position="595"/>
    </location>
</feature>
<feature type="repeat" description="WD" evidence="3">
    <location>
        <begin position="727"/>
        <end position="759"/>
    </location>
</feature>
<dbReference type="SMART" id="SM00320">
    <property type="entry name" value="WD40"/>
    <property type="match status" value="7"/>
</dbReference>
<dbReference type="PROSITE" id="PS50082">
    <property type="entry name" value="WD_REPEATS_2"/>
    <property type="match status" value="4"/>
</dbReference>
<dbReference type="AlphaFoldDB" id="A0A5J4ZRR4"/>
<dbReference type="PROSITE" id="PS00678">
    <property type="entry name" value="WD_REPEATS_1"/>
    <property type="match status" value="1"/>
</dbReference>
<protein>
    <recommendedName>
        <fullName evidence="7">LisH domain-containing protein</fullName>
    </recommendedName>
</protein>
<dbReference type="Pfam" id="PF00400">
    <property type="entry name" value="WD40"/>
    <property type="match status" value="5"/>
</dbReference>
<dbReference type="OrthoDB" id="47802at2759"/>
<dbReference type="Gene3D" id="2.130.10.10">
    <property type="entry name" value="YVTN repeat-like/Quinoprotein amine dehydrogenase"/>
    <property type="match status" value="2"/>
</dbReference>
<evidence type="ECO:0000313" key="6">
    <source>
        <dbReference type="Proteomes" id="UP000325577"/>
    </source>
</evidence>
<feature type="repeat" description="WD" evidence="3">
    <location>
        <begin position="518"/>
        <end position="550"/>
    </location>
</feature>
<dbReference type="EMBL" id="CM018049">
    <property type="protein sequence ID" value="KAA8519771.1"/>
    <property type="molecule type" value="Genomic_DNA"/>
</dbReference>
<dbReference type="InterPro" id="IPR015943">
    <property type="entry name" value="WD40/YVTN_repeat-like_dom_sf"/>
</dbReference>
<name>A0A5J4ZRR4_9ASTE</name>
<reference evidence="5 6" key="1">
    <citation type="submission" date="2019-09" db="EMBL/GenBank/DDBJ databases">
        <title>A chromosome-level genome assembly of the Chinese tupelo Nyssa sinensis.</title>
        <authorList>
            <person name="Yang X."/>
            <person name="Kang M."/>
            <person name="Yang Y."/>
            <person name="Xiong H."/>
            <person name="Wang M."/>
            <person name="Zhang Z."/>
            <person name="Wang Z."/>
            <person name="Wu H."/>
            <person name="Ma T."/>
            <person name="Liu J."/>
            <person name="Xi Z."/>
        </authorList>
    </citation>
    <scope>NUCLEOTIDE SEQUENCE [LARGE SCALE GENOMIC DNA]</scope>
    <source>
        <strain evidence="5">J267</strain>
        <tissue evidence="5">Leaf</tissue>
    </source>
</reference>
<dbReference type="PANTHER" id="PTHR44376:SF8">
    <property type="entry name" value="TRANSCRIPTIONAL COREPRESSOR LEUNIG-LIKE"/>
    <property type="match status" value="1"/>
</dbReference>
<proteinExistence type="predicted"/>
<dbReference type="InterPro" id="IPR019775">
    <property type="entry name" value="WD40_repeat_CS"/>
</dbReference>
<feature type="region of interest" description="Disordered" evidence="4">
    <location>
        <begin position="373"/>
        <end position="426"/>
    </location>
</feature>
<dbReference type="PANTHER" id="PTHR44376">
    <property type="entry name" value="TRANSCRIPTIONAL REGULATOR OF FILAMENTOUS GROWTH FLO8"/>
    <property type="match status" value="1"/>
</dbReference>
<evidence type="ECO:0000313" key="5">
    <source>
        <dbReference type="EMBL" id="KAA8519771.1"/>
    </source>
</evidence>
<dbReference type="InterPro" id="IPR001680">
    <property type="entry name" value="WD40_rpt"/>
</dbReference>
<evidence type="ECO:0000256" key="3">
    <source>
        <dbReference type="PROSITE-ProRule" id="PRU00221"/>
    </source>
</evidence>
<dbReference type="InterPro" id="IPR006594">
    <property type="entry name" value="LisH"/>
</dbReference>
<feature type="compositionally biased region" description="Basic and acidic residues" evidence="4">
    <location>
        <begin position="417"/>
        <end position="426"/>
    </location>
</feature>
<feature type="compositionally biased region" description="Basic and acidic residues" evidence="4">
    <location>
        <begin position="380"/>
        <end position="406"/>
    </location>
</feature>
<evidence type="ECO:0000256" key="4">
    <source>
        <dbReference type="SAM" id="MobiDB-lite"/>
    </source>
</evidence>
<gene>
    <name evidence="5" type="ORF">F0562_014027</name>
</gene>
<keyword evidence="2" id="KW-0677">Repeat</keyword>
<dbReference type="Proteomes" id="UP000325577">
    <property type="component" value="Linkage Group LG6"/>
</dbReference>
<dbReference type="PROSITE" id="PS50896">
    <property type="entry name" value="LISH"/>
    <property type="match status" value="1"/>
</dbReference>
<evidence type="ECO:0000256" key="2">
    <source>
        <dbReference type="ARBA" id="ARBA00022737"/>
    </source>
</evidence>
<dbReference type="PROSITE" id="PS50294">
    <property type="entry name" value="WD_REPEATS_REGION"/>
    <property type="match status" value="3"/>
</dbReference>
<feature type="compositionally biased region" description="Polar residues" evidence="4">
    <location>
        <begin position="157"/>
        <end position="174"/>
    </location>
</feature>
<feature type="repeat" description="WD" evidence="3">
    <location>
        <begin position="476"/>
        <end position="517"/>
    </location>
</feature>
<evidence type="ECO:0008006" key="7">
    <source>
        <dbReference type="Google" id="ProtNLM"/>
    </source>
</evidence>
<dbReference type="Pfam" id="PF08513">
    <property type="entry name" value="LisH"/>
    <property type="match status" value="1"/>
</dbReference>
<dbReference type="InterPro" id="IPR036322">
    <property type="entry name" value="WD40_repeat_dom_sf"/>
</dbReference>
<keyword evidence="6" id="KW-1185">Reference proteome</keyword>
<dbReference type="SUPFAM" id="SSF50978">
    <property type="entry name" value="WD40 repeat-like"/>
    <property type="match status" value="1"/>
</dbReference>
<dbReference type="CDD" id="cd00200">
    <property type="entry name" value="WD40"/>
    <property type="match status" value="1"/>
</dbReference>
<dbReference type="GO" id="GO:0003714">
    <property type="term" value="F:transcription corepressor activity"/>
    <property type="evidence" value="ECO:0007669"/>
    <property type="project" value="InterPro"/>
</dbReference>
<evidence type="ECO:0000256" key="1">
    <source>
        <dbReference type="ARBA" id="ARBA00022574"/>
    </source>
</evidence>
<feature type="region of interest" description="Disordered" evidence="4">
    <location>
        <begin position="155"/>
        <end position="175"/>
    </location>
</feature>